<protein>
    <submittedName>
        <fullName evidence="2">Uncharacterized protein</fullName>
    </submittedName>
</protein>
<feature type="transmembrane region" description="Helical" evidence="1">
    <location>
        <begin position="298"/>
        <end position="321"/>
    </location>
</feature>
<evidence type="ECO:0000256" key="1">
    <source>
        <dbReference type="SAM" id="Phobius"/>
    </source>
</evidence>
<feature type="transmembrane region" description="Helical" evidence="1">
    <location>
        <begin position="102"/>
        <end position="126"/>
    </location>
</feature>
<feature type="transmembrane region" description="Helical" evidence="1">
    <location>
        <begin position="399"/>
        <end position="420"/>
    </location>
</feature>
<proteinExistence type="predicted"/>
<dbReference type="EMBL" id="LAZR01000293">
    <property type="protein sequence ID" value="KKN76598.1"/>
    <property type="molecule type" value="Genomic_DNA"/>
</dbReference>
<feature type="transmembrane region" description="Helical" evidence="1">
    <location>
        <begin position="436"/>
        <end position="453"/>
    </location>
</feature>
<feature type="transmembrane region" description="Helical" evidence="1">
    <location>
        <begin position="239"/>
        <end position="258"/>
    </location>
</feature>
<dbReference type="PANTHER" id="PTHR43471">
    <property type="entry name" value="ABC TRANSPORTER PERMEASE"/>
    <property type="match status" value="1"/>
</dbReference>
<sequence length="470" mass="49979">MIQLLAICRNTFLQSIRQPIFSILILLTFVFLIFNVPLSGWTMSPTGEHKESDQRLMNNVSLSTILAMGVFVAAFIASSVLSREIEDRTALTVIAKPVSRATFVLGKYLGVAAAVAMAFYLCSLVFLMTVRHEVMPTASDQIDWPVIVLGGSMFALAFVISVGGNFAFGWPFTSTMVWACTLLMTVAMATIAAVGKGWTFVPFGQGISGQLLIALGLIFVAVMFFAAVAVAASTRLGQIPTLLVCITVAALGAYHPLLFSESARDNVMINALAWIMPDTRYFMMMDALVQDHGVPLEFVAISTAYGLCFIGASLAIGIALFQTRQLQGGGTTSSVPTAIGALAWVGRAVAVACLLAGLILPAWPQFQQWSGLLTAGALLAGGVLGWLLWGFFARGAAWSYWLVAAAATVSVLAALAALLLPEHAAFLRLSTSDTGLSIRALASATVVLICILPRTRRHFKHTHPSVIAGG</sequence>
<keyword evidence="1" id="KW-0472">Membrane</keyword>
<feature type="transmembrane region" description="Helical" evidence="1">
    <location>
        <begin position="20"/>
        <end position="40"/>
    </location>
</feature>
<evidence type="ECO:0000313" key="2">
    <source>
        <dbReference type="EMBL" id="KKN76598.1"/>
    </source>
</evidence>
<feature type="transmembrane region" description="Helical" evidence="1">
    <location>
        <begin position="341"/>
        <end position="363"/>
    </location>
</feature>
<dbReference type="PANTHER" id="PTHR43471:SF10">
    <property type="entry name" value="SLL1107 PROTEIN"/>
    <property type="match status" value="1"/>
</dbReference>
<dbReference type="Pfam" id="PF12730">
    <property type="entry name" value="ABC2_membrane_4"/>
    <property type="match status" value="1"/>
</dbReference>
<accession>A0A0F9WEB3</accession>
<feature type="transmembrane region" description="Helical" evidence="1">
    <location>
        <begin position="146"/>
        <end position="168"/>
    </location>
</feature>
<gene>
    <name evidence="2" type="ORF">LCGC14_0368900</name>
</gene>
<feature type="transmembrane region" description="Helical" evidence="1">
    <location>
        <begin position="207"/>
        <end position="232"/>
    </location>
</feature>
<name>A0A0F9WEB3_9ZZZZ</name>
<feature type="transmembrane region" description="Helical" evidence="1">
    <location>
        <begin position="60"/>
        <end position="81"/>
    </location>
</feature>
<feature type="transmembrane region" description="Helical" evidence="1">
    <location>
        <begin position="175"/>
        <end position="195"/>
    </location>
</feature>
<dbReference type="AlphaFoldDB" id="A0A0F9WEB3"/>
<reference evidence="2" key="1">
    <citation type="journal article" date="2015" name="Nature">
        <title>Complex archaea that bridge the gap between prokaryotes and eukaryotes.</title>
        <authorList>
            <person name="Spang A."/>
            <person name="Saw J.H."/>
            <person name="Jorgensen S.L."/>
            <person name="Zaremba-Niedzwiedzka K."/>
            <person name="Martijn J."/>
            <person name="Lind A.E."/>
            <person name="van Eijk R."/>
            <person name="Schleper C."/>
            <person name="Guy L."/>
            <person name="Ettema T.J."/>
        </authorList>
    </citation>
    <scope>NUCLEOTIDE SEQUENCE</scope>
</reference>
<feature type="transmembrane region" description="Helical" evidence="1">
    <location>
        <begin position="369"/>
        <end position="392"/>
    </location>
</feature>
<comment type="caution">
    <text evidence="2">The sequence shown here is derived from an EMBL/GenBank/DDBJ whole genome shotgun (WGS) entry which is preliminary data.</text>
</comment>
<organism evidence="2">
    <name type="scientific">marine sediment metagenome</name>
    <dbReference type="NCBI Taxonomy" id="412755"/>
    <lineage>
        <taxon>unclassified sequences</taxon>
        <taxon>metagenomes</taxon>
        <taxon>ecological metagenomes</taxon>
    </lineage>
</organism>
<keyword evidence="1" id="KW-1133">Transmembrane helix</keyword>
<keyword evidence="1" id="KW-0812">Transmembrane</keyword>